<dbReference type="InterPro" id="IPR012340">
    <property type="entry name" value="NA-bd_OB-fold"/>
</dbReference>
<dbReference type="SMART" id="SM01362">
    <property type="entry name" value="DUF663"/>
    <property type="match status" value="1"/>
</dbReference>
<evidence type="ECO:0000313" key="3">
    <source>
        <dbReference type="Proteomes" id="UP000325577"/>
    </source>
</evidence>
<gene>
    <name evidence="2" type="ORF">F0562_001954</name>
</gene>
<accession>A0A5J5C8F5</accession>
<dbReference type="OrthoDB" id="419598at2759"/>
<name>A0A5J5C8F5_9ASTE</name>
<dbReference type="InterPro" id="IPR007034">
    <property type="entry name" value="BMS1_TSR1_C"/>
</dbReference>
<dbReference type="Pfam" id="PF04950">
    <property type="entry name" value="RIBIOP_C"/>
    <property type="match status" value="1"/>
</dbReference>
<reference evidence="2 3" key="1">
    <citation type="submission" date="2019-09" db="EMBL/GenBank/DDBJ databases">
        <title>A chromosome-level genome assembly of the Chinese tupelo Nyssa sinensis.</title>
        <authorList>
            <person name="Yang X."/>
            <person name="Kang M."/>
            <person name="Yang Y."/>
            <person name="Xiong H."/>
            <person name="Wang M."/>
            <person name="Zhang Z."/>
            <person name="Wang Z."/>
            <person name="Wu H."/>
            <person name="Ma T."/>
            <person name="Liu J."/>
            <person name="Xi Z."/>
        </authorList>
    </citation>
    <scope>NUCLEOTIDE SEQUENCE [LARGE SCALE GENOMIC DNA]</scope>
    <source>
        <strain evidence="2">J267</strain>
        <tissue evidence="2">Leaf</tissue>
    </source>
</reference>
<evidence type="ECO:0000259" key="1">
    <source>
        <dbReference type="SMART" id="SM01362"/>
    </source>
</evidence>
<dbReference type="Gene3D" id="2.40.50.140">
    <property type="entry name" value="Nucleic acid-binding proteins"/>
    <property type="match status" value="1"/>
</dbReference>
<dbReference type="PANTHER" id="PTHR14194">
    <property type="entry name" value="NITROGEN METABOLIC REGULATION PROTEIN NMR-RELATED"/>
    <property type="match status" value="1"/>
</dbReference>
<evidence type="ECO:0000313" key="2">
    <source>
        <dbReference type="EMBL" id="KAA8550270.1"/>
    </source>
</evidence>
<dbReference type="PANTHER" id="PTHR14194:SF86">
    <property type="entry name" value="OS05G0110300 PROTEIN"/>
    <property type="match status" value="1"/>
</dbReference>
<dbReference type="Proteomes" id="UP000325577">
    <property type="component" value="Linkage Group LG0"/>
</dbReference>
<dbReference type="InterPro" id="IPR044163">
    <property type="entry name" value="SARED1-like"/>
</dbReference>
<dbReference type="SUPFAM" id="SSF50249">
    <property type="entry name" value="Nucleic acid-binding proteins"/>
    <property type="match status" value="1"/>
</dbReference>
<protein>
    <recommendedName>
        <fullName evidence="1">Ribosome biogenesis protein BMS1/TSR1 C-terminal domain-containing protein</fullName>
    </recommendedName>
</protein>
<keyword evidence="3" id="KW-1185">Reference proteome</keyword>
<dbReference type="EMBL" id="CM018031">
    <property type="protein sequence ID" value="KAA8550270.1"/>
    <property type="molecule type" value="Genomic_DNA"/>
</dbReference>
<feature type="domain" description="Ribosome biogenesis protein BMS1/TSR1 C-terminal" evidence="1">
    <location>
        <begin position="113"/>
        <end position="325"/>
    </location>
</feature>
<proteinExistence type="predicted"/>
<organism evidence="2 3">
    <name type="scientific">Nyssa sinensis</name>
    <dbReference type="NCBI Taxonomy" id="561372"/>
    <lineage>
        <taxon>Eukaryota</taxon>
        <taxon>Viridiplantae</taxon>
        <taxon>Streptophyta</taxon>
        <taxon>Embryophyta</taxon>
        <taxon>Tracheophyta</taxon>
        <taxon>Spermatophyta</taxon>
        <taxon>Magnoliopsida</taxon>
        <taxon>eudicotyledons</taxon>
        <taxon>Gunneridae</taxon>
        <taxon>Pentapetalae</taxon>
        <taxon>asterids</taxon>
        <taxon>Cornales</taxon>
        <taxon>Nyssaceae</taxon>
        <taxon>Nyssa</taxon>
    </lineage>
</organism>
<dbReference type="Gene3D" id="3.40.50.720">
    <property type="entry name" value="NAD(P)-binding Rossmann-like Domain"/>
    <property type="match status" value="1"/>
</dbReference>
<dbReference type="AlphaFoldDB" id="A0A5J5C8F5"/>
<dbReference type="GO" id="GO:0009507">
    <property type="term" value="C:chloroplast"/>
    <property type="evidence" value="ECO:0007669"/>
    <property type="project" value="TreeGrafter"/>
</dbReference>
<dbReference type="GO" id="GO:0016491">
    <property type="term" value="F:oxidoreductase activity"/>
    <property type="evidence" value="ECO:0007669"/>
    <property type="project" value="InterPro"/>
</dbReference>
<sequence>MHSLKSCSIKDLNLKETKLRPGLPGSESPERKAGLGIEAQEEHGKHALAVLIATAAAADAAVAAVHAAAEMETVHKEVVDPGPIDGSVLYMQSTHRSSPIWEGQCTSVDWFAHNDDPFVRIGRERVKFPGFEGEPDDVLNPKKKIWETVQVDLHTDKELVACYKDVPFTTSAGVCTVSTIYDGSIRYTEFGGSVPYRPVEDLAYSVASGSSTTEEQILAEQVVASLPLAMIMMLQLMNMAHVFKSESGPCAASLSNYDPESSTKVTFENVQYDLPPCYPQRVSKLKSSVRYMFHNPEDVKWFKPVEVWTKCGRRGRIKEPVGTHVPRIAQLRMRIRIIAKGEEATAELDGKMKKFTEDAIKFKMDDTVDLYDFDDEKDENKLDFKKIVSENWIEPPKRERKRKAGGLQDKEGGVRELLVGKDDELLQTETRTIARADVAEVCIQALQFDEAKFKAFDLSSKPEGTGTPTKDFKALFSQITTRF</sequence>